<evidence type="ECO:0000313" key="3">
    <source>
        <dbReference type="EMBL" id="KAG7456493.1"/>
    </source>
</evidence>
<evidence type="ECO:0000313" key="4">
    <source>
        <dbReference type="Proteomes" id="UP000693946"/>
    </source>
</evidence>
<proteinExistence type="inferred from homology"/>
<comment type="caution">
    <text evidence="3">The sequence shown here is derived from an EMBL/GenBank/DDBJ whole genome shotgun (WGS) entry which is preliminary data.</text>
</comment>
<dbReference type="EMBL" id="JAGKHQ010001419">
    <property type="protein sequence ID" value="KAG7456493.1"/>
    <property type="molecule type" value="Genomic_DNA"/>
</dbReference>
<reference evidence="3 4" key="1">
    <citation type="journal article" date="2021" name="Sci. Rep.">
        <title>Chromosome anchoring in Senegalese sole (Solea senegalensis) reveals sex-associated markers and genome rearrangements in flatfish.</title>
        <authorList>
            <person name="Guerrero-Cozar I."/>
            <person name="Gomez-Garrido J."/>
            <person name="Berbel C."/>
            <person name="Martinez-Blanch J.F."/>
            <person name="Alioto T."/>
            <person name="Claros M.G."/>
            <person name="Gagnaire P.A."/>
            <person name="Manchado M."/>
        </authorList>
    </citation>
    <scope>NUCLEOTIDE SEQUENCE [LARGE SCALE GENOMIC DNA]</scope>
    <source>
        <strain evidence="3">Sse05_10M</strain>
    </source>
</reference>
<accession>A0AAV6PDT6</accession>
<dbReference type="Pfam" id="PF14753">
    <property type="entry name" value="FAM221"/>
    <property type="match status" value="1"/>
</dbReference>
<comment type="similarity">
    <text evidence="1">Belongs to the FAM221 family.</text>
</comment>
<organism evidence="3 4">
    <name type="scientific">Solea senegalensis</name>
    <name type="common">Senegalese sole</name>
    <dbReference type="NCBI Taxonomy" id="28829"/>
    <lineage>
        <taxon>Eukaryota</taxon>
        <taxon>Metazoa</taxon>
        <taxon>Chordata</taxon>
        <taxon>Craniata</taxon>
        <taxon>Vertebrata</taxon>
        <taxon>Euteleostomi</taxon>
        <taxon>Actinopterygii</taxon>
        <taxon>Neopterygii</taxon>
        <taxon>Teleostei</taxon>
        <taxon>Neoteleostei</taxon>
        <taxon>Acanthomorphata</taxon>
        <taxon>Carangaria</taxon>
        <taxon>Pleuronectiformes</taxon>
        <taxon>Pleuronectoidei</taxon>
        <taxon>Soleidae</taxon>
        <taxon>Solea</taxon>
    </lineage>
</organism>
<evidence type="ECO:0000256" key="2">
    <source>
        <dbReference type="ARBA" id="ARBA00039630"/>
    </source>
</evidence>
<protein>
    <recommendedName>
        <fullName evidence="2">Protein FAM221A</fullName>
    </recommendedName>
</protein>
<dbReference type="PANTHER" id="PTHR31214">
    <property type="entry name" value="PROTEIN FAM221A-RELATED"/>
    <property type="match status" value="1"/>
</dbReference>
<dbReference type="AlphaFoldDB" id="A0AAV6PDT6"/>
<dbReference type="Proteomes" id="UP000693946">
    <property type="component" value="Unassembled WGS sequence"/>
</dbReference>
<keyword evidence="4" id="KW-1185">Reference proteome</keyword>
<name>A0AAV6PDT6_SOLSE</name>
<sequence>MERQSVDDSALKAIDEYCEYKRIVGDDDGGVLFTQAQYEEYKRTVVPRRMKNRLYVSFGVPGGIDCKLVGPETPCFCTHRYKQHKTDFEVIPSERPLTLQCQVRGCRCPTYEYVPRNGPKHVRCRCKHLPEDHSVTAGHLCRKCHSCSGFQSPFTCGCSQPSYAHRTLVETKSEREARGQPVGRDVPYAAMGGLTGFTSLMDGYLAREAGCSDQGTEGGSQQ</sequence>
<dbReference type="PANTHER" id="PTHR31214:SF2">
    <property type="entry name" value="PROTEIN FAM221A"/>
    <property type="match status" value="1"/>
</dbReference>
<dbReference type="InterPro" id="IPR026755">
    <property type="entry name" value="Fam221a/b"/>
</dbReference>
<evidence type="ECO:0000256" key="1">
    <source>
        <dbReference type="ARBA" id="ARBA00011026"/>
    </source>
</evidence>
<gene>
    <name evidence="3" type="ORF">JOB18_044589</name>
</gene>